<reference evidence="3 4" key="1">
    <citation type="journal article" date="2012" name="Science">
        <title>The Paleozoic origin of enzymatic lignin decomposition reconstructed from 31 fungal genomes.</title>
        <authorList>
            <person name="Floudas D."/>
            <person name="Binder M."/>
            <person name="Riley R."/>
            <person name="Barry K."/>
            <person name="Blanchette R.A."/>
            <person name="Henrissat B."/>
            <person name="Martinez A.T."/>
            <person name="Otillar R."/>
            <person name="Spatafora J.W."/>
            <person name="Yadav J.S."/>
            <person name="Aerts A."/>
            <person name="Benoit I."/>
            <person name="Boyd A."/>
            <person name="Carlson A."/>
            <person name="Copeland A."/>
            <person name="Coutinho P.M."/>
            <person name="de Vries R.P."/>
            <person name="Ferreira P."/>
            <person name="Findley K."/>
            <person name="Foster B."/>
            <person name="Gaskell J."/>
            <person name="Glotzer D."/>
            <person name="Gorecki P."/>
            <person name="Heitman J."/>
            <person name="Hesse C."/>
            <person name="Hori C."/>
            <person name="Igarashi K."/>
            <person name="Jurgens J.A."/>
            <person name="Kallen N."/>
            <person name="Kersten P."/>
            <person name="Kohler A."/>
            <person name="Kuees U."/>
            <person name="Kumar T.K.A."/>
            <person name="Kuo A."/>
            <person name="LaButti K."/>
            <person name="Larrondo L.F."/>
            <person name="Lindquist E."/>
            <person name="Ling A."/>
            <person name="Lombard V."/>
            <person name="Lucas S."/>
            <person name="Lundell T."/>
            <person name="Martin R."/>
            <person name="McLaughlin D.J."/>
            <person name="Morgenstern I."/>
            <person name="Morin E."/>
            <person name="Murat C."/>
            <person name="Nagy L.G."/>
            <person name="Nolan M."/>
            <person name="Ohm R.A."/>
            <person name="Patyshakuliyeva A."/>
            <person name="Rokas A."/>
            <person name="Ruiz-Duenas F.J."/>
            <person name="Sabat G."/>
            <person name="Salamov A."/>
            <person name="Samejima M."/>
            <person name="Schmutz J."/>
            <person name="Slot J.C."/>
            <person name="St John F."/>
            <person name="Stenlid J."/>
            <person name="Sun H."/>
            <person name="Sun S."/>
            <person name="Syed K."/>
            <person name="Tsang A."/>
            <person name="Wiebenga A."/>
            <person name="Young D."/>
            <person name="Pisabarro A."/>
            <person name="Eastwood D.C."/>
            <person name="Martin F."/>
            <person name="Cullen D."/>
            <person name="Grigoriev I.V."/>
            <person name="Hibbett D.S."/>
        </authorList>
    </citation>
    <scope>NUCLEOTIDE SEQUENCE</scope>
    <source>
        <strain evidence="4">FP-58527</strain>
    </source>
</reference>
<evidence type="ECO:0000259" key="2">
    <source>
        <dbReference type="Pfam" id="PF02230"/>
    </source>
</evidence>
<dbReference type="PANTHER" id="PTHR10655">
    <property type="entry name" value="LYSOPHOSPHOLIPASE-RELATED"/>
    <property type="match status" value="1"/>
</dbReference>
<dbReference type="EMBL" id="KE504140">
    <property type="protein sequence ID" value="EPT01709.1"/>
    <property type="molecule type" value="Genomic_DNA"/>
</dbReference>
<dbReference type="STRING" id="743788.S8EEX0"/>
<dbReference type="HOGENOM" id="CLU_049413_2_0_1"/>
<accession>S8EEX0</accession>
<dbReference type="InterPro" id="IPR050565">
    <property type="entry name" value="LYPA1-2/EST-like"/>
</dbReference>
<dbReference type="GO" id="GO:0005737">
    <property type="term" value="C:cytoplasm"/>
    <property type="evidence" value="ECO:0007669"/>
    <property type="project" value="TreeGrafter"/>
</dbReference>
<gene>
    <name evidence="3" type="ORF">FOMPIDRAFT_124718</name>
</gene>
<dbReference type="SUPFAM" id="SSF53474">
    <property type="entry name" value="alpha/beta-Hydrolases"/>
    <property type="match status" value="1"/>
</dbReference>
<dbReference type="PANTHER" id="PTHR10655:SF63">
    <property type="entry name" value="PHOSPHOLIPASE_CARBOXYLESTERASE_THIOESTERASE DOMAIN-CONTAINING PROTEIN"/>
    <property type="match status" value="1"/>
</dbReference>
<dbReference type="Gene3D" id="3.40.50.1820">
    <property type="entry name" value="alpha/beta hydrolase"/>
    <property type="match status" value="1"/>
</dbReference>
<protein>
    <recommendedName>
        <fullName evidence="2">Phospholipase/carboxylesterase/thioesterase domain-containing protein</fullName>
    </recommendedName>
</protein>
<keyword evidence="4" id="KW-1185">Reference proteome</keyword>
<name>S8EEX0_FOMSC</name>
<evidence type="ECO:0000256" key="1">
    <source>
        <dbReference type="ARBA" id="ARBA00006499"/>
    </source>
</evidence>
<dbReference type="GO" id="GO:0052689">
    <property type="term" value="F:carboxylic ester hydrolase activity"/>
    <property type="evidence" value="ECO:0007669"/>
    <property type="project" value="TreeGrafter"/>
</dbReference>
<comment type="similarity">
    <text evidence="1">Belongs to the AB hydrolase superfamily. AB hydrolase 2 family.</text>
</comment>
<evidence type="ECO:0000313" key="3">
    <source>
        <dbReference type="EMBL" id="EPT01709.1"/>
    </source>
</evidence>
<dbReference type="OrthoDB" id="2418081at2759"/>
<dbReference type="GO" id="GO:0008474">
    <property type="term" value="F:palmitoyl-(protein) hydrolase activity"/>
    <property type="evidence" value="ECO:0007669"/>
    <property type="project" value="TreeGrafter"/>
</dbReference>
<sequence length="261" mass="28876">METIPSIVIPPSAEPHTHTVVFLHGRGDNANNFRKGLAYWRDSHGHTLADAFPSFRWVLPQAPMRRCASSPDTLPQWFDELQAVGLREVIPALRRILADEAALLGGRWDRVVLAGISMGAATSVHTLLNLNIPATGGGRLAAFMGFSCRCPFSGRTLAEMRQVLRLREVPDHADVLRHTPVLLEHCVDDPLVLVQLGRSLRDTLREFGAQVEWKEYPNGGHWFNSPAGMDDAVDFLRRHVVQRDAGSPTQPQAPSDAMDLS</sequence>
<dbReference type="Proteomes" id="UP000015241">
    <property type="component" value="Unassembled WGS sequence"/>
</dbReference>
<evidence type="ECO:0000313" key="4">
    <source>
        <dbReference type="Proteomes" id="UP000015241"/>
    </source>
</evidence>
<proteinExistence type="inferred from homology"/>
<organism evidence="3 4">
    <name type="scientific">Fomitopsis schrenkii</name>
    <name type="common">Brown rot fungus</name>
    <dbReference type="NCBI Taxonomy" id="2126942"/>
    <lineage>
        <taxon>Eukaryota</taxon>
        <taxon>Fungi</taxon>
        <taxon>Dikarya</taxon>
        <taxon>Basidiomycota</taxon>
        <taxon>Agaricomycotina</taxon>
        <taxon>Agaricomycetes</taxon>
        <taxon>Polyporales</taxon>
        <taxon>Fomitopsis</taxon>
    </lineage>
</organism>
<dbReference type="AlphaFoldDB" id="S8EEX0"/>
<dbReference type="InterPro" id="IPR003140">
    <property type="entry name" value="PLipase/COase/thioEstase"/>
</dbReference>
<feature type="domain" description="Phospholipase/carboxylesterase/thioesterase" evidence="2">
    <location>
        <begin position="8"/>
        <end position="239"/>
    </location>
</feature>
<dbReference type="Pfam" id="PF02230">
    <property type="entry name" value="Abhydrolase_2"/>
    <property type="match status" value="1"/>
</dbReference>
<dbReference type="InParanoid" id="S8EEX0"/>
<dbReference type="InterPro" id="IPR029058">
    <property type="entry name" value="AB_hydrolase_fold"/>
</dbReference>
<dbReference type="eggNOG" id="KOG2112">
    <property type="taxonomic scope" value="Eukaryota"/>
</dbReference>